<reference evidence="1" key="1">
    <citation type="journal article" date="2023" name="G3 (Bethesda)">
        <title>Whole genome assembly and annotation of the endangered Caribbean coral Acropora cervicornis.</title>
        <authorList>
            <person name="Selwyn J.D."/>
            <person name="Vollmer S.V."/>
        </authorList>
    </citation>
    <scope>NUCLEOTIDE SEQUENCE</scope>
    <source>
        <strain evidence="1">K2</strain>
    </source>
</reference>
<name>A0AAD9R529_ACRCE</name>
<gene>
    <name evidence="1" type="ORF">P5673_002263</name>
</gene>
<proteinExistence type="predicted"/>
<accession>A0AAD9R529</accession>
<dbReference type="EMBL" id="JARQWQ010000003">
    <property type="protein sequence ID" value="KAK2573210.1"/>
    <property type="molecule type" value="Genomic_DNA"/>
</dbReference>
<comment type="caution">
    <text evidence="1">The sequence shown here is derived from an EMBL/GenBank/DDBJ whole genome shotgun (WGS) entry which is preliminary data.</text>
</comment>
<dbReference type="Proteomes" id="UP001249851">
    <property type="component" value="Unassembled WGS sequence"/>
</dbReference>
<dbReference type="AlphaFoldDB" id="A0AAD9R529"/>
<keyword evidence="2" id="KW-1185">Reference proteome</keyword>
<reference evidence="1" key="2">
    <citation type="journal article" date="2023" name="Science">
        <title>Genomic signatures of disease resistance in endangered staghorn corals.</title>
        <authorList>
            <person name="Vollmer S.V."/>
            <person name="Selwyn J.D."/>
            <person name="Despard B.A."/>
            <person name="Roesel C.L."/>
        </authorList>
    </citation>
    <scope>NUCLEOTIDE SEQUENCE</scope>
    <source>
        <strain evidence="1">K2</strain>
    </source>
</reference>
<evidence type="ECO:0000313" key="2">
    <source>
        <dbReference type="Proteomes" id="UP001249851"/>
    </source>
</evidence>
<evidence type="ECO:0000313" key="1">
    <source>
        <dbReference type="EMBL" id="KAK2573210.1"/>
    </source>
</evidence>
<sequence>MIKELLRRFARENFGRANNVPVLHGHSETAKPLSLIIKRKRSIWKRPFAREEMIILGGLEKFVSSDCQKKYLDAVKSKVIEEQVMEKGKNDPVDRHKEFSFDIARVGKIKLSADDNLGDLLLGRVRQEYIVDPDLREILSCAVLDADKMIAYQDHELLLMTSVVYSESFEVVDERKQKCDVELPLELSEVLKSKLHGNYKQTLTPPGVAKRNVWGPILFKHCRVQYSQETKKMEIMEGKFVGKCKPTRHMTVDQELQDDCDSDYEDNKIDDVDDENGQIPDVVVADDIFLDDFTDQDMRNIERIYKNVLMKTKSREKQKALFENLLVDDKVKILLNEPLTSNDCLFMRSLFVSALPGQDTLDFTKVKRAEIHGCGYILKLLDELCDEEWKELGIPSN</sequence>
<protein>
    <submittedName>
        <fullName evidence="1">Uncharacterized protein</fullName>
    </submittedName>
</protein>
<organism evidence="1 2">
    <name type="scientific">Acropora cervicornis</name>
    <name type="common">Staghorn coral</name>
    <dbReference type="NCBI Taxonomy" id="6130"/>
    <lineage>
        <taxon>Eukaryota</taxon>
        <taxon>Metazoa</taxon>
        <taxon>Cnidaria</taxon>
        <taxon>Anthozoa</taxon>
        <taxon>Hexacorallia</taxon>
        <taxon>Scleractinia</taxon>
        <taxon>Astrocoeniina</taxon>
        <taxon>Acroporidae</taxon>
        <taxon>Acropora</taxon>
    </lineage>
</organism>